<dbReference type="SUPFAM" id="SSF47413">
    <property type="entry name" value="lambda repressor-like DNA-binding domains"/>
    <property type="match status" value="1"/>
</dbReference>
<evidence type="ECO:0000259" key="2">
    <source>
        <dbReference type="PROSITE" id="PS50943"/>
    </source>
</evidence>
<evidence type="ECO:0000256" key="1">
    <source>
        <dbReference type="ARBA" id="ARBA00023125"/>
    </source>
</evidence>
<dbReference type="Pfam" id="PF01381">
    <property type="entry name" value="HTH_3"/>
    <property type="match status" value="1"/>
</dbReference>
<dbReference type="PROSITE" id="PS50943">
    <property type="entry name" value="HTH_CROC1"/>
    <property type="match status" value="1"/>
</dbReference>
<accession>A0AA50HNR1</accession>
<dbReference type="Proteomes" id="UP001228139">
    <property type="component" value="Chromosome"/>
</dbReference>
<dbReference type="PANTHER" id="PTHR46797">
    <property type="entry name" value="HTH-TYPE TRANSCRIPTIONAL REGULATOR"/>
    <property type="match status" value="1"/>
</dbReference>
<sequence>MKHLLLVFFGNRVALLRKDKKMTQEALALASNLDRSYICGIESGRRNPTLTTMVKIANALGVELKEMFTSKT</sequence>
<dbReference type="RefSeq" id="WP_306205954.1">
    <property type="nucleotide sequence ID" value="NZ_CP132353.1"/>
</dbReference>
<evidence type="ECO:0000313" key="4">
    <source>
        <dbReference type="Proteomes" id="UP001228139"/>
    </source>
</evidence>
<organism evidence="3 4">
    <name type="scientific">Erwinia pyri</name>
    <dbReference type="NCBI Taxonomy" id="3062598"/>
    <lineage>
        <taxon>Bacteria</taxon>
        <taxon>Pseudomonadati</taxon>
        <taxon>Pseudomonadota</taxon>
        <taxon>Gammaproteobacteria</taxon>
        <taxon>Enterobacterales</taxon>
        <taxon>Erwiniaceae</taxon>
        <taxon>Erwinia</taxon>
    </lineage>
</organism>
<dbReference type="SMART" id="SM00530">
    <property type="entry name" value="HTH_XRE"/>
    <property type="match status" value="1"/>
</dbReference>
<name>A0AA50HNR1_9GAMM</name>
<protein>
    <submittedName>
        <fullName evidence="3">Helix-turn-helix transcriptional regulator</fullName>
    </submittedName>
</protein>
<dbReference type="InterPro" id="IPR050807">
    <property type="entry name" value="TransReg_Diox_bact_type"/>
</dbReference>
<dbReference type="CDD" id="cd00093">
    <property type="entry name" value="HTH_XRE"/>
    <property type="match status" value="1"/>
</dbReference>
<dbReference type="PANTHER" id="PTHR46797:SF1">
    <property type="entry name" value="METHYLPHOSPHONATE SYNTHASE"/>
    <property type="match status" value="1"/>
</dbReference>
<dbReference type="EMBL" id="CP132353">
    <property type="protein sequence ID" value="WLS77225.1"/>
    <property type="molecule type" value="Genomic_DNA"/>
</dbReference>
<evidence type="ECO:0000313" key="3">
    <source>
        <dbReference type="EMBL" id="WLS77225.1"/>
    </source>
</evidence>
<proteinExistence type="predicted"/>
<reference evidence="3 4" key="1">
    <citation type="submission" date="2023-07" db="EMBL/GenBank/DDBJ databases">
        <title>Pathogenic bacteria of pear tree diseases.</title>
        <authorList>
            <person name="Zhang Z."/>
            <person name="He L."/>
            <person name="Huang R."/>
        </authorList>
    </citation>
    <scope>NUCLEOTIDE SEQUENCE [LARGE SCALE GENOMIC DNA]</scope>
    <source>
        <strain evidence="3 4">DE2</strain>
    </source>
</reference>
<feature type="domain" description="HTH cro/C1-type" evidence="2">
    <location>
        <begin position="13"/>
        <end position="67"/>
    </location>
</feature>
<dbReference type="KEGG" id="epi:Q3V30_12060"/>
<dbReference type="GO" id="GO:0003677">
    <property type="term" value="F:DNA binding"/>
    <property type="evidence" value="ECO:0007669"/>
    <property type="project" value="UniProtKB-KW"/>
</dbReference>
<dbReference type="GO" id="GO:0005829">
    <property type="term" value="C:cytosol"/>
    <property type="evidence" value="ECO:0007669"/>
    <property type="project" value="TreeGrafter"/>
</dbReference>
<dbReference type="AlphaFoldDB" id="A0AA50HNR1"/>
<keyword evidence="4" id="KW-1185">Reference proteome</keyword>
<dbReference type="Gene3D" id="1.10.260.40">
    <property type="entry name" value="lambda repressor-like DNA-binding domains"/>
    <property type="match status" value="1"/>
</dbReference>
<dbReference type="InterPro" id="IPR001387">
    <property type="entry name" value="Cro/C1-type_HTH"/>
</dbReference>
<gene>
    <name evidence="3" type="ORF">Q3V30_12060</name>
</gene>
<dbReference type="InterPro" id="IPR010982">
    <property type="entry name" value="Lambda_DNA-bd_dom_sf"/>
</dbReference>
<keyword evidence="1" id="KW-0238">DNA-binding</keyword>
<dbReference type="GO" id="GO:0003700">
    <property type="term" value="F:DNA-binding transcription factor activity"/>
    <property type="evidence" value="ECO:0007669"/>
    <property type="project" value="TreeGrafter"/>
</dbReference>